<dbReference type="Gene3D" id="3.30.428.10">
    <property type="entry name" value="HIT-like"/>
    <property type="match status" value="1"/>
</dbReference>
<geneLocation type="plasmid" evidence="6">
    <name>Tros</name>
</geneLocation>
<feature type="domain" description="HIT" evidence="4">
    <location>
        <begin position="5"/>
        <end position="110"/>
    </location>
</feature>
<protein>
    <submittedName>
        <fullName evidence="5">Protein hit</fullName>
    </submittedName>
</protein>
<proteinExistence type="predicted"/>
<evidence type="ECO:0000256" key="3">
    <source>
        <dbReference type="PROSITE-ProRule" id="PRU00464"/>
    </source>
</evidence>
<dbReference type="SUPFAM" id="SSF54197">
    <property type="entry name" value="HIT-like"/>
    <property type="match status" value="1"/>
</dbReference>
<dbReference type="GO" id="GO:0009117">
    <property type="term" value="P:nucleotide metabolic process"/>
    <property type="evidence" value="ECO:0007669"/>
    <property type="project" value="TreeGrafter"/>
</dbReference>
<dbReference type="InterPro" id="IPR011146">
    <property type="entry name" value="HIT-like"/>
</dbReference>
<name>B9L581_THERP</name>
<evidence type="ECO:0000256" key="1">
    <source>
        <dbReference type="PIRSR" id="PIRSR601310-1"/>
    </source>
</evidence>
<dbReference type="eggNOG" id="COG0537">
    <property type="taxonomic scope" value="Bacteria"/>
</dbReference>
<dbReference type="EMBL" id="CP001276">
    <property type="protein sequence ID" value="ACM07121.1"/>
    <property type="molecule type" value="Genomic_DNA"/>
</dbReference>
<sequence length="139" mass="15643">MEGCSFCRIVAGELPAARVYEDEKVMAFLDHRPLFFGHTLVIPRQHVPTLAELSGDLLAPLFGLVQRLARAIPLALEAEGTFIGINNRVSQSIPHLHIHVVPRRRGDGLRGFFWPRRRYPSETAMEETAARLRAALQHV</sequence>
<dbReference type="PRINTS" id="PR00332">
    <property type="entry name" value="HISTRIAD"/>
</dbReference>
<dbReference type="PANTHER" id="PTHR46648:SF1">
    <property type="entry name" value="ADENOSINE 5'-MONOPHOSPHORAMIDASE HNT1"/>
    <property type="match status" value="1"/>
</dbReference>
<dbReference type="KEGG" id="tro:trd_A0008"/>
<dbReference type="HOGENOM" id="CLU_056776_3_3_0"/>
<keyword evidence="6" id="KW-1185">Reference proteome</keyword>
<dbReference type="RefSeq" id="WP_012643108.1">
    <property type="nucleotide sequence ID" value="NC_011961.1"/>
</dbReference>
<dbReference type="Proteomes" id="UP000000447">
    <property type="component" value="Plasmid unnamed"/>
</dbReference>
<feature type="active site" description="Tele-AMP-histidine intermediate" evidence="1">
    <location>
        <position position="97"/>
    </location>
</feature>
<evidence type="ECO:0000313" key="6">
    <source>
        <dbReference type="Proteomes" id="UP000000447"/>
    </source>
</evidence>
<dbReference type="PANTHER" id="PTHR46648">
    <property type="entry name" value="HIT FAMILY PROTEIN 1"/>
    <property type="match status" value="1"/>
</dbReference>
<evidence type="ECO:0000259" key="4">
    <source>
        <dbReference type="PROSITE" id="PS51084"/>
    </source>
</evidence>
<dbReference type="PROSITE" id="PS51084">
    <property type="entry name" value="HIT_2"/>
    <property type="match status" value="1"/>
</dbReference>
<evidence type="ECO:0000313" key="5">
    <source>
        <dbReference type="EMBL" id="ACM07121.1"/>
    </source>
</evidence>
<keyword evidence="5" id="KW-0614">Plasmid</keyword>
<accession>B9L581</accession>
<gene>
    <name evidence="5" type="ordered locus">trd_A0008</name>
</gene>
<dbReference type="InterPro" id="IPR001310">
    <property type="entry name" value="Histidine_triad_HIT"/>
</dbReference>
<reference evidence="5 6" key="1">
    <citation type="journal article" date="2009" name="PLoS ONE">
        <title>Complete genome sequence of the aerobic CO-oxidizing thermophile Thermomicrobium roseum.</title>
        <authorList>
            <person name="Wu D."/>
            <person name="Raymond J."/>
            <person name="Wu M."/>
            <person name="Chatterji S."/>
            <person name="Ren Q."/>
            <person name="Graham J.E."/>
            <person name="Bryant D.A."/>
            <person name="Robb F."/>
            <person name="Colman A."/>
            <person name="Tallon L.J."/>
            <person name="Badger J.H."/>
            <person name="Madupu R."/>
            <person name="Ward N.L."/>
            <person name="Eisen J.A."/>
        </authorList>
    </citation>
    <scope>NUCLEOTIDE SEQUENCE [LARGE SCALE GENOMIC DNA]</scope>
    <source>
        <strain evidence="6">ATCC 27502 / DSM 5159 / P-2</strain>
        <plasmid evidence="5">unnamed</plasmid>
    </source>
</reference>
<dbReference type="InterPro" id="IPR036265">
    <property type="entry name" value="HIT-like_sf"/>
</dbReference>
<dbReference type="AlphaFoldDB" id="B9L581"/>
<organism evidence="5 6">
    <name type="scientific">Thermomicrobium roseum (strain ATCC 27502 / DSM 5159 / P-2)</name>
    <dbReference type="NCBI Taxonomy" id="309801"/>
    <lineage>
        <taxon>Bacteria</taxon>
        <taxon>Pseudomonadati</taxon>
        <taxon>Thermomicrobiota</taxon>
        <taxon>Thermomicrobia</taxon>
        <taxon>Thermomicrobiales</taxon>
        <taxon>Thermomicrobiaceae</taxon>
        <taxon>Thermomicrobium</taxon>
    </lineage>
</organism>
<dbReference type="OrthoDB" id="9784774at2"/>
<dbReference type="GO" id="GO:0003824">
    <property type="term" value="F:catalytic activity"/>
    <property type="evidence" value="ECO:0007669"/>
    <property type="project" value="InterPro"/>
</dbReference>
<evidence type="ECO:0000256" key="2">
    <source>
        <dbReference type="PIRSR" id="PIRSR601310-3"/>
    </source>
</evidence>
<feature type="short sequence motif" description="Histidine triad motif" evidence="2 3">
    <location>
        <begin position="95"/>
        <end position="99"/>
    </location>
</feature>
<dbReference type="Pfam" id="PF01230">
    <property type="entry name" value="HIT"/>
    <property type="match status" value="1"/>
</dbReference>